<evidence type="ECO:0000256" key="9">
    <source>
        <dbReference type="SAM" id="MobiDB-lite"/>
    </source>
</evidence>
<keyword evidence="3" id="KW-0963">Cytoplasm</keyword>
<dbReference type="Proteomes" id="UP000494040">
    <property type="component" value="Unassembled WGS sequence"/>
</dbReference>
<protein>
    <submittedName>
        <fullName evidence="10">Uncharacterized protein</fullName>
    </submittedName>
</protein>
<dbReference type="GO" id="GO:0031514">
    <property type="term" value="C:motile cilium"/>
    <property type="evidence" value="ECO:0007669"/>
    <property type="project" value="UniProtKB-SubCell"/>
</dbReference>
<keyword evidence="4" id="KW-0677">Repeat</keyword>
<evidence type="ECO:0000256" key="8">
    <source>
        <dbReference type="ARBA" id="ARBA00023273"/>
    </source>
</evidence>
<evidence type="ECO:0000313" key="11">
    <source>
        <dbReference type="Proteomes" id="UP000494040"/>
    </source>
</evidence>
<evidence type="ECO:0000256" key="2">
    <source>
        <dbReference type="ARBA" id="ARBA00004430"/>
    </source>
</evidence>
<reference evidence="10" key="1">
    <citation type="submission" date="2022-01" db="UniProtKB">
        <authorList>
            <consortium name="EnsemblMetazoa"/>
        </authorList>
    </citation>
    <scope>IDENTIFICATION</scope>
</reference>
<comment type="subcellular location">
    <subcellularLocation>
        <location evidence="1">Cell projection</location>
        <location evidence="1">Cilium</location>
        <location evidence="1">Flagellum</location>
    </subcellularLocation>
    <subcellularLocation>
        <location evidence="2">Cytoplasm</location>
        <location evidence="2">Cytoskeleton</location>
        <location evidence="2">Cilium axoneme</location>
    </subcellularLocation>
</comment>
<accession>A0A8I6S5D4</accession>
<keyword evidence="8" id="KW-0966">Cell projection</keyword>
<evidence type="ECO:0000256" key="3">
    <source>
        <dbReference type="ARBA" id="ARBA00022490"/>
    </source>
</evidence>
<dbReference type="EnsemblMetazoa" id="XM_014400640.1">
    <property type="protein sequence ID" value="XP_014256126.1"/>
    <property type="gene ID" value="LOC106670374"/>
</dbReference>
<keyword evidence="11" id="KW-1185">Reference proteome</keyword>
<keyword evidence="7" id="KW-0206">Cytoskeleton</keyword>
<dbReference type="AlphaFoldDB" id="A0A8I6S5D4"/>
<dbReference type="OrthoDB" id="6629537at2759"/>
<evidence type="ECO:0000313" key="10">
    <source>
        <dbReference type="EnsemblMetazoa" id="XP_014256126.1"/>
    </source>
</evidence>
<dbReference type="SUPFAM" id="SSF82185">
    <property type="entry name" value="Histone H3 K4-specific methyltransferase SET7/9 N-terminal domain"/>
    <property type="match status" value="3"/>
</dbReference>
<evidence type="ECO:0000256" key="7">
    <source>
        <dbReference type="ARBA" id="ARBA00023212"/>
    </source>
</evidence>
<dbReference type="PANTHER" id="PTHR46613">
    <property type="entry name" value="RADIAL SPOKE HEAD 10 HOMOLOG B-RELATED"/>
    <property type="match status" value="1"/>
</dbReference>
<keyword evidence="6" id="KW-0969">Cilium</keyword>
<proteinExistence type="predicted"/>
<evidence type="ECO:0000256" key="4">
    <source>
        <dbReference type="ARBA" id="ARBA00022737"/>
    </source>
</evidence>
<feature type="region of interest" description="Disordered" evidence="9">
    <location>
        <begin position="1"/>
        <end position="33"/>
    </location>
</feature>
<dbReference type="InterPro" id="IPR003409">
    <property type="entry name" value="MORN"/>
</dbReference>
<evidence type="ECO:0000256" key="1">
    <source>
        <dbReference type="ARBA" id="ARBA00004230"/>
    </source>
</evidence>
<sequence>MSFWLTEEKTISQENIKGSSSESPPPSLSSKPEDSFILEPDIILANDKVYFPDEEIAANFLSILAVHIIKSIKSEECQRKVYKPVLRVIYQELNKEKEGECESLIISSLPSVESGKCFSKNKRKKRVSRVYRTFSKSSTHTLNSKPSRQTINSIPNLETNFEEDNDAPCEEEELKACPEEAYPSNSYLYSFYLEQKLHNWTFKERDQEVEILFQNGNRYIGRISRMQMEGEGKFIWQDGTIYKGMFKSGCAHGKGEIFYPDCSWYDGEIAYNKRHGNGIMRKFSSSGDCYYYGQWFKGKKHGKGTAIYNKNVWYEGKWKYGKRDGFGIMHYASGAVYCGEWSKGNKSGYGTMIWNNNDVYCGEWSFGSMHGLGRYTWRAFKNLQFVSPQMDTFTGNFVEGKRQGFGHLCLASGASIYTSWYNRDKCGSGEVICCNGNKLKDRNLFYQDRAVQVDLFNSINLPEDMSDDIELLNLMSDEELARRVKPRSLNVNAPLHEMDFSMHINELFKIDYNLSIPQSEGDPVCIIDYNERTEVIKLEKMWLKRVIMKRMTDLRSVYNFYAAIGVDNKPTKFSIFMLRIMLHQLLRDCGITKTKYSCVDLDQMVGIGNDPFENVLMYEMIHYLITLCILTRMSPRQKNEGIPGVLAGTFDRFIDEVVIKSKDNYNGNFLKFLRFIPLTSLHSLYKTLPEPLRIKDLCAAIFDPCYELKDNMPFTSEYIQHILQGSNTVYCDGTFGYIPYEEPYVDFKKESAQNDQTPFAELSTFQDLGVENVMMSIAEAVPHTLNHYTKQIDGTFPLSFLDFCDILSNLASKYVGLMEEFIDEINNDPIVPEEERTSLQSRGSSPLLKFTLSPKTAVKKNFGKLKDGKLNSSPEYNSTKESSPEMIKQFVKSKWLPKKLTTKDIAENYNSILK</sequence>
<feature type="compositionally biased region" description="Basic and acidic residues" evidence="9">
    <location>
        <begin position="1"/>
        <end position="11"/>
    </location>
</feature>
<dbReference type="PANTHER" id="PTHR46613:SF1">
    <property type="entry name" value="RADIAL SPOKE HEAD 10 HOMOLOG B-RELATED"/>
    <property type="match status" value="1"/>
</dbReference>
<dbReference type="KEGG" id="clec:106670374"/>
<dbReference type="Gene3D" id="2.20.110.10">
    <property type="entry name" value="Histone H3 K4-specific methyltransferase SET7/9 N-terminal domain"/>
    <property type="match status" value="3"/>
</dbReference>
<dbReference type="Pfam" id="PF02493">
    <property type="entry name" value="MORN"/>
    <property type="match status" value="8"/>
</dbReference>
<name>A0A8I6S5D4_CIMLE</name>
<dbReference type="RefSeq" id="XP_014256126.1">
    <property type="nucleotide sequence ID" value="XM_014400640.1"/>
</dbReference>
<organism evidence="10 11">
    <name type="scientific">Cimex lectularius</name>
    <name type="common">Bed bug</name>
    <name type="synonym">Acanthia lectularia</name>
    <dbReference type="NCBI Taxonomy" id="79782"/>
    <lineage>
        <taxon>Eukaryota</taxon>
        <taxon>Metazoa</taxon>
        <taxon>Ecdysozoa</taxon>
        <taxon>Arthropoda</taxon>
        <taxon>Hexapoda</taxon>
        <taxon>Insecta</taxon>
        <taxon>Pterygota</taxon>
        <taxon>Neoptera</taxon>
        <taxon>Paraneoptera</taxon>
        <taxon>Hemiptera</taxon>
        <taxon>Heteroptera</taxon>
        <taxon>Panheteroptera</taxon>
        <taxon>Cimicomorpha</taxon>
        <taxon>Cimicidae</taxon>
        <taxon>Cimex</taxon>
    </lineage>
</organism>
<keyword evidence="5" id="KW-0282">Flagellum</keyword>
<dbReference type="GO" id="GO:0005930">
    <property type="term" value="C:axoneme"/>
    <property type="evidence" value="ECO:0007669"/>
    <property type="project" value="UniProtKB-SubCell"/>
</dbReference>
<evidence type="ECO:0000256" key="5">
    <source>
        <dbReference type="ARBA" id="ARBA00022846"/>
    </source>
</evidence>
<dbReference type="GeneID" id="106670374"/>
<dbReference type="SMART" id="SM00698">
    <property type="entry name" value="MORN"/>
    <property type="match status" value="8"/>
</dbReference>
<evidence type="ECO:0000256" key="6">
    <source>
        <dbReference type="ARBA" id="ARBA00023069"/>
    </source>
</evidence>